<feature type="transmembrane region" description="Helical" evidence="6">
    <location>
        <begin position="135"/>
        <end position="152"/>
    </location>
</feature>
<dbReference type="Pfam" id="PF00375">
    <property type="entry name" value="SDF"/>
    <property type="match status" value="1"/>
</dbReference>
<comment type="subcellular location">
    <subcellularLocation>
        <location evidence="1">Membrane</location>
        <topology evidence="1">Multi-pass membrane protein</topology>
    </subcellularLocation>
</comment>
<reference evidence="7 8" key="1">
    <citation type="submission" date="2017-09" db="EMBL/GenBank/DDBJ databases">
        <title>Draft Genome Sequence of Corynebacterium accolens AH4003.</title>
        <authorList>
            <person name="Chen Y."/>
            <person name="Oosthuysen W.F."/>
            <person name="Kelley S."/>
            <person name="Horswill A."/>
        </authorList>
    </citation>
    <scope>NUCLEOTIDE SEQUENCE [LARGE SCALE GENOMIC DNA]</scope>
    <source>
        <strain evidence="7 8">AH4003</strain>
    </source>
</reference>
<evidence type="ECO:0000256" key="1">
    <source>
        <dbReference type="ARBA" id="ARBA00004141"/>
    </source>
</evidence>
<feature type="transmembrane region" description="Helical" evidence="6">
    <location>
        <begin position="164"/>
        <end position="188"/>
    </location>
</feature>
<feature type="transmembrane region" description="Helical" evidence="6">
    <location>
        <begin position="12"/>
        <end position="31"/>
    </location>
</feature>
<keyword evidence="4 6" id="KW-1133">Transmembrane helix</keyword>
<dbReference type="Gene3D" id="1.10.3860.10">
    <property type="entry name" value="Sodium:dicarboxylate symporter"/>
    <property type="match status" value="1"/>
</dbReference>
<feature type="transmembrane region" description="Helical" evidence="6">
    <location>
        <begin position="43"/>
        <end position="66"/>
    </location>
</feature>
<feature type="transmembrane region" description="Helical" evidence="6">
    <location>
        <begin position="242"/>
        <end position="262"/>
    </location>
</feature>
<dbReference type="GO" id="GO:0032329">
    <property type="term" value="P:serine transport"/>
    <property type="evidence" value="ECO:0007669"/>
    <property type="project" value="TreeGrafter"/>
</dbReference>
<evidence type="ECO:0000256" key="5">
    <source>
        <dbReference type="ARBA" id="ARBA00023136"/>
    </source>
</evidence>
<feature type="transmembrane region" description="Helical" evidence="6">
    <location>
        <begin position="274"/>
        <end position="302"/>
    </location>
</feature>
<evidence type="ECO:0000256" key="3">
    <source>
        <dbReference type="ARBA" id="ARBA00022692"/>
    </source>
</evidence>
<dbReference type="SUPFAM" id="SSF118215">
    <property type="entry name" value="Proton glutamate symport protein"/>
    <property type="match status" value="1"/>
</dbReference>
<evidence type="ECO:0000256" key="2">
    <source>
        <dbReference type="ARBA" id="ARBA00022448"/>
    </source>
</evidence>
<dbReference type="PRINTS" id="PR00173">
    <property type="entry name" value="EDTRNSPORT"/>
</dbReference>
<accession>A0A2A4AM99</accession>
<dbReference type="PANTHER" id="PTHR42865:SF8">
    <property type="entry name" value="SERINE_THREONINE TRANSPORTER SSTT"/>
    <property type="match status" value="1"/>
</dbReference>
<dbReference type="GO" id="GO:0005886">
    <property type="term" value="C:plasma membrane"/>
    <property type="evidence" value="ECO:0007669"/>
    <property type="project" value="TreeGrafter"/>
</dbReference>
<protein>
    <submittedName>
        <fullName evidence="7">Sodium:proton antiporter</fullName>
    </submittedName>
</protein>
<sequence length="405" mass="42348">MNLKSITSSLLFKIVAAIILGIAASFILPEWAARIFATFNGLFGNFLGFFIPVLIFALVAPAIAGLGRGAGKWLGMTVALAYGSTILAGFIAYGLSVALYPTMLAGQTIDTNVSDIEEGALQPYFTVDMPPPFEVMSALLLSFCIGVAMTAVKSDTLYAVTKELEAVVVKIIWGFVVPLLPIYIFGMFLSLGMNGNLGDVLVAFSKVLILAVVMTIVYLLFQYLVAGAIARKNPFVALKNMAPAYFTALGTSSSAATIPVSLESTLKNGISRPVAGFVIPLGATIHISGSMIKLTLYAFAIVTMTGMDVSFGEAAGFIFLLAIMMVAAPGVPGGAVMVAVGLLQANMGFDDSLVALMIAAYIAIDSVGTAANVTGDGAIAMIVDRFARGKIEALDKETTTPAEQQ</sequence>
<feature type="transmembrane region" description="Helical" evidence="6">
    <location>
        <begin position="314"/>
        <end position="340"/>
    </location>
</feature>
<evidence type="ECO:0000256" key="4">
    <source>
        <dbReference type="ARBA" id="ARBA00022989"/>
    </source>
</evidence>
<dbReference type="InterPro" id="IPR001991">
    <property type="entry name" value="Na-dicarboxylate_symporter"/>
</dbReference>
<gene>
    <name evidence="7" type="ORF">COM45_02485</name>
</gene>
<feature type="transmembrane region" description="Helical" evidence="6">
    <location>
        <begin position="352"/>
        <end position="373"/>
    </location>
</feature>
<proteinExistence type="predicted"/>
<evidence type="ECO:0000313" key="8">
    <source>
        <dbReference type="Proteomes" id="UP000218690"/>
    </source>
</evidence>
<dbReference type="Proteomes" id="UP000218690">
    <property type="component" value="Unassembled WGS sequence"/>
</dbReference>
<comment type="caution">
    <text evidence="7">The sequence shown here is derived from an EMBL/GenBank/DDBJ whole genome shotgun (WGS) entry which is preliminary data.</text>
</comment>
<keyword evidence="5 6" id="KW-0472">Membrane</keyword>
<evidence type="ECO:0000256" key="6">
    <source>
        <dbReference type="SAM" id="Phobius"/>
    </source>
</evidence>
<organism evidence="7 8">
    <name type="scientific">Corynebacterium accolens</name>
    <dbReference type="NCBI Taxonomy" id="38284"/>
    <lineage>
        <taxon>Bacteria</taxon>
        <taxon>Bacillati</taxon>
        <taxon>Actinomycetota</taxon>
        <taxon>Actinomycetes</taxon>
        <taxon>Mycobacteriales</taxon>
        <taxon>Corynebacteriaceae</taxon>
        <taxon>Corynebacterium</taxon>
    </lineage>
</organism>
<keyword evidence="2" id="KW-0813">Transport</keyword>
<dbReference type="EMBL" id="NWBP01000010">
    <property type="protein sequence ID" value="PCC83637.1"/>
    <property type="molecule type" value="Genomic_DNA"/>
</dbReference>
<dbReference type="InterPro" id="IPR036458">
    <property type="entry name" value="Na:dicarbo_symporter_sf"/>
</dbReference>
<name>A0A2A4AM99_9CORY</name>
<dbReference type="AlphaFoldDB" id="A0A2A4AM99"/>
<keyword evidence="3 6" id="KW-0812">Transmembrane</keyword>
<dbReference type="PANTHER" id="PTHR42865">
    <property type="entry name" value="PROTON/GLUTAMATE-ASPARTATE SYMPORTER"/>
    <property type="match status" value="1"/>
</dbReference>
<feature type="transmembrane region" description="Helical" evidence="6">
    <location>
        <begin position="208"/>
        <end position="230"/>
    </location>
</feature>
<feature type="transmembrane region" description="Helical" evidence="6">
    <location>
        <begin position="73"/>
        <end position="95"/>
    </location>
</feature>
<dbReference type="GO" id="GO:0005295">
    <property type="term" value="F:neutral L-amino acid:sodium symporter activity"/>
    <property type="evidence" value="ECO:0007669"/>
    <property type="project" value="TreeGrafter"/>
</dbReference>
<evidence type="ECO:0000313" key="7">
    <source>
        <dbReference type="EMBL" id="PCC83637.1"/>
    </source>
</evidence>